<feature type="compositionally biased region" description="Acidic residues" evidence="1">
    <location>
        <begin position="195"/>
        <end position="229"/>
    </location>
</feature>
<feature type="region of interest" description="Disordered" evidence="1">
    <location>
        <begin position="161"/>
        <end position="278"/>
    </location>
</feature>
<reference evidence="3 4" key="1">
    <citation type="journal article" date="2017" name="Mol. Biol. Evol.">
        <title>The 4-celled Tetrabaena socialis nuclear genome reveals the essential components for genetic control of cell number at the origin of multicellularity in the volvocine lineage.</title>
        <authorList>
            <person name="Featherston J."/>
            <person name="Arakaki Y."/>
            <person name="Hanschen E.R."/>
            <person name="Ferris P.J."/>
            <person name="Michod R.E."/>
            <person name="Olson B.J.S.C."/>
            <person name="Nozaki H."/>
            <person name="Durand P.M."/>
        </authorList>
    </citation>
    <scope>NUCLEOTIDE SEQUENCE [LARGE SCALE GENOMIC DNA]</scope>
    <source>
        <strain evidence="3 4">NIES-571</strain>
    </source>
</reference>
<feature type="compositionally biased region" description="Gly residues" evidence="1">
    <location>
        <begin position="415"/>
        <end position="424"/>
    </location>
</feature>
<dbReference type="PROSITE" id="PS50280">
    <property type="entry name" value="SET"/>
    <property type="match status" value="1"/>
</dbReference>
<dbReference type="InterPro" id="IPR001214">
    <property type="entry name" value="SET_dom"/>
</dbReference>
<dbReference type="Proteomes" id="UP000236333">
    <property type="component" value="Unassembled WGS sequence"/>
</dbReference>
<dbReference type="SUPFAM" id="SSF82199">
    <property type="entry name" value="SET domain"/>
    <property type="match status" value="1"/>
</dbReference>
<organism evidence="3 4">
    <name type="scientific">Tetrabaena socialis</name>
    <dbReference type="NCBI Taxonomy" id="47790"/>
    <lineage>
        <taxon>Eukaryota</taxon>
        <taxon>Viridiplantae</taxon>
        <taxon>Chlorophyta</taxon>
        <taxon>core chlorophytes</taxon>
        <taxon>Chlorophyceae</taxon>
        <taxon>CS clade</taxon>
        <taxon>Chlamydomonadales</taxon>
        <taxon>Tetrabaenaceae</taxon>
        <taxon>Tetrabaena</taxon>
    </lineage>
</organism>
<gene>
    <name evidence="3" type="ORF">TSOC_004388</name>
</gene>
<feature type="domain" description="SET" evidence="2">
    <location>
        <begin position="1024"/>
        <end position="1201"/>
    </location>
</feature>
<accession>A0A2J8A939</accession>
<dbReference type="AlphaFoldDB" id="A0A2J8A939"/>
<feature type="region of interest" description="Disordered" evidence="1">
    <location>
        <begin position="1"/>
        <end position="36"/>
    </location>
</feature>
<evidence type="ECO:0000313" key="3">
    <source>
        <dbReference type="EMBL" id="PNH09046.1"/>
    </source>
</evidence>
<feature type="region of interest" description="Disordered" evidence="1">
    <location>
        <begin position="465"/>
        <end position="553"/>
    </location>
</feature>
<evidence type="ECO:0000313" key="4">
    <source>
        <dbReference type="Proteomes" id="UP000236333"/>
    </source>
</evidence>
<sequence length="1242" mass="126975">MTRSTGRGSDATDASPHADADAAGTASAASGGRQRGGRRSAAAAAVAAAAGGWNIAHGKALWQSDVDFNRFVATKYMVQEEGGVFYELARDAAVSTVRLVLEQDGREWTTAFVRLVRNDRIYGIRINLLRALLEHLEAEEADVLVFSRVASKKPNEFSFRVRFLPGPRGSSTDSDAPPAVSGSQDASAEVGAEVGAEEGEEEGEEEEGKEGEEGEGEGEAGEESEEGGEAEGHTADDTDDSGSGSDGGGGERGASRLPWPPRPGRRPNPGAAAPAGGGAAAAAGTAAAVGAAAAGAAAGPGVVSFRVKDRMLVKNELQMTMGDARTLFADLIDSVKYGTDIPVELRDEHYAGGGGGGGGDGGAAGGSGAGGSGADGSGAGGSDAGGGPGRSCRGRGGRARGRGGRDGRRGRRGGRGGGGGGEVDGSGRRGVVLRGYCSSVYCSQWRLKYLKVWLKARGAAEGDLLRLGDEGDGEEEDAGGGGGSGSGGGDDSGGEAGTEGAGGDGEGGGGAAAPASGRAGVSQGTARRGRSASRLAAAAPQADGGGAAGGEEAHHVRKWRRVGSVVPTLATCGWDDTCGKVLSQSDLLKQLVLTRGMRSGVFASTRRGHIMIVDDQPDTAERKKWQCSMGDNDEFRAQVALSGLSGPESMLLKHFGARAGDVVAFRPVAGEAAAFYIRHIRQPSPAGEHSSRGDGAPTHVKAERAPSPAQAPAPGSVDAVVAALRGVAAHNKKRGRSDPGEAEALDSAGSGRRRETALQGQLSLVPAPGLRLGQQQPQRGWQQAPAVQEEEPQHTWRQLAGAAAGADAAGGGAERRARHSDGGAVQPGIDRREEEQLQQPPRKQPRKQQPQRQQQHLAMPPPTSAAAAAAAGAAGRPPAAAPAGGHAAHITHLHGYLPSDMQRPAPQEGELRLCGQVFAPSVAPQVRAAMLAVQAGVTRSGRLLADLIPETEQMFIPGVDSASDVPAAAGAAAWQLAPGPWVDEFRRHGLLRPGAIRARLADRLGLTSENGYDAALPPGPIDTVGVQPGPDLQRGGMGLFATGTIRPNSIPCVLAGYVLEQLPAGGAFAARGCKALPAATLEELRSRMAGSELEGEGRPWRFLVKSFSLPLLPHSGVGPAPAVYEGVSPLSLSMLGYGNLAALVNDPRVNPWEPLDSAANAEAAKAVNCMIVPVFVRGLLLLALVAVREIKPGEQLLRDYGDAWWRGLEELEEYQSSAAAILHGQQGGGDAMAVQQASPTAV</sequence>
<feature type="region of interest" description="Disordered" evidence="1">
    <location>
        <begin position="729"/>
        <end position="886"/>
    </location>
</feature>
<evidence type="ECO:0000259" key="2">
    <source>
        <dbReference type="PROSITE" id="PS50280"/>
    </source>
</evidence>
<dbReference type="Gene3D" id="2.170.270.10">
    <property type="entry name" value="SET domain"/>
    <property type="match status" value="1"/>
</dbReference>
<feature type="compositionally biased region" description="Low complexity" evidence="1">
    <location>
        <begin position="766"/>
        <end position="787"/>
    </location>
</feature>
<feature type="compositionally biased region" description="Low complexity" evidence="1">
    <location>
        <begin position="532"/>
        <end position="542"/>
    </location>
</feature>
<protein>
    <recommendedName>
        <fullName evidence="2">SET domain-containing protein</fullName>
    </recommendedName>
</protein>
<keyword evidence="4" id="KW-1185">Reference proteome</keyword>
<feature type="compositionally biased region" description="Gly residues" evidence="1">
    <location>
        <begin position="352"/>
        <end position="389"/>
    </location>
</feature>
<feature type="compositionally biased region" description="Low complexity" evidence="1">
    <location>
        <begin position="705"/>
        <end position="714"/>
    </location>
</feature>
<dbReference type="InterPro" id="IPR046341">
    <property type="entry name" value="SET_dom_sf"/>
</dbReference>
<dbReference type="OrthoDB" id="548257at2759"/>
<feature type="compositionally biased region" description="Low complexity" evidence="1">
    <location>
        <begin position="267"/>
        <end position="278"/>
    </location>
</feature>
<feature type="region of interest" description="Disordered" evidence="1">
    <location>
        <begin position="683"/>
        <end position="715"/>
    </location>
</feature>
<feature type="compositionally biased region" description="Low complexity" evidence="1">
    <location>
        <begin position="837"/>
        <end position="855"/>
    </location>
</feature>
<name>A0A2J8A939_9CHLO</name>
<comment type="caution">
    <text evidence="3">The sequence shown here is derived from an EMBL/GenBank/DDBJ whole genome shotgun (WGS) entry which is preliminary data.</text>
</comment>
<feature type="compositionally biased region" description="Basic residues" evidence="1">
    <location>
        <begin position="392"/>
        <end position="414"/>
    </location>
</feature>
<feature type="compositionally biased region" description="Low complexity" evidence="1">
    <location>
        <begin position="864"/>
        <end position="886"/>
    </location>
</feature>
<dbReference type="EMBL" id="PGGS01000106">
    <property type="protein sequence ID" value="PNH09046.1"/>
    <property type="molecule type" value="Genomic_DNA"/>
</dbReference>
<feature type="region of interest" description="Disordered" evidence="1">
    <location>
        <begin position="352"/>
        <end position="428"/>
    </location>
</feature>
<feature type="compositionally biased region" description="Gly residues" evidence="1">
    <location>
        <begin position="479"/>
        <end position="511"/>
    </location>
</feature>
<evidence type="ECO:0000256" key="1">
    <source>
        <dbReference type="SAM" id="MobiDB-lite"/>
    </source>
</evidence>
<feature type="compositionally biased region" description="Low complexity" evidence="1">
    <location>
        <begin position="11"/>
        <end position="32"/>
    </location>
</feature>
<proteinExistence type="predicted"/>